<evidence type="ECO:0000256" key="7">
    <source>
        <dbReference type="ARBA" id="ARBA00023163"/>
    </source>
</evidence>
<dbReference type="GO" id="GO:0005634">
    <property type="term" value="C:nucleus"/>
    <property type="evidence" value="ECO:0007669"/>
    <property type="project" value="UniProtKB-SubCell"/>
</dbReference>
<evidence type="ECO:0000256" key="10">
    <source>
        <dbReference type="SAM" id="MobiDB-lite"/>
    </source>
</evidence>
<dbReference type="EMBL" id="JAFJYH010000060">
    <property type="protein sequence ID" value="KAG4421722.1"/>
    <property type="molecule type" value="Genomic_DNA"/>
</dbReference>
<dbReference type="InterPro" id="IPR051236">
    <property type="entry name" value="HAT_RTT109-like"/>
</dbReference>
<evidence type="ECO:0000256" key="5">
    <source>
        <dbReference type="ARBA" id="ARBA00022990"/>
    </source>
</evidence>
<keyword evidence="6" id="KW-0805">Transcription regulation</keyword>
<dbReference type="PANTHER" id="PTHR31571:SF2">
    <property type="entry name" value="HISTONE ACETYLTRANSFERASE RTT109"/>
    <property type="match status" value="1"/>
</dbReference>
<dbReference type="PANTHER" id="PTHR31571">
    <property type="entry name" value="ALTERED INHERITANCE OF MITOCHONDRIA PROTEIN 6"/>
    <property type="match status" value="1"/>
</dbReference>
<proteinExistence type="predicted"/>
<keyword evidence="3" id="KW-0808">Transferase</keyword>
<dbReference type="GO" id="GO:0006355">
    <property type="term" value="P:regulation of DNA-templated transcription"/>
    <property type="evidence" value="ECO:0007669"/>
    <property type="project" value="InterPro"/>
</dbReference>
<keyword evidence="4" id="KW-0227">DNA damage</keyword>
<feature type="region of interest" description="Disordered" evidence="10">
    <location>
        <begin position="350"/>
        <end position="373"/>
    </location>
</feature>
<feature type="compositionally biased region" description="Polar residues" evidence="10">
    <location>
        <begin position="350"/>
        <end position="359"/>
    </location>
</feature>
<evidence type="ECO:0000256" key="3">
    <source>
        <dbReference type="ARBA" id="ARBA00022679"/>
    </source>
</evidence>
<dbReference type="SMART" id="SM01250">
    <property type="entry name" value="KAT11"/>
    <property type="match status" value="1"/>
</dbReference>
<dbReference type="InterPro" id="IPR016849">
    <property type="entry name" value="Rtt109"/>
</dbReference>
<sequence length="527" mass="59043">MAAHERINNASIAPALLQQLAIVLPKDAIFKIYHLSTPPTRTPSIYSAPPGSRPDRTYCESHFLTVSISVPEDKEVLVYAVEILIYSTAFDSTFFVSKADSTGYLHLLGLSKGTPSPIRDITATFLRHLVVQHQRENIRSVVSLFARAQDQYLFPGSIEYSGKHVLDDRGLVRWWCRVLDPLIEQPPEWDSVKGYLTVPGLDLHETTSYIPNRDTSKWTIGHPLREISRHSDDVPPRCFIPHYPDDPKSRFLDELDEEITKGQDTSGQWKSVKSVEQFWDMMAFRQECSAGRLVGFIWIVFTPKDLHPPTESVLGDSQHSLLTVDSQTGFNSSPPQQFLITPATSFNASSQVQPLSSPVKSDDSQHSSPKARTPYKKRLTGAIIPRQPRIKTQNKNYLLDRPETSAYYIWKPEGRGQIIVDESDYKRVTELLLRLDFANLELATSSSSRWINEVRSGAWGNTGDAWGQTVTGTKAVEVRAAAGTAGVTTLNMGLMRKKRKDVPEPQSESAPKVNVLSTGMVRKKAKV</sequence>
<organism evidence="11 12">
    <name type="scientific">Cadophora malorum</name>
    <dbReference type="NCBI Taxonomy" id="108018"/>
    <lineage>
        <taxon>Eukaryota</taxon>
        <taxon>Fungi</taxon>
        <taxon>Dikarya</taxon>
        <taxon>Ascomycota</taxon>
        <taxon>Pezizomycotina</taxon>
        <taxon>Leotiomycetes</taxon>
        <taxon>Helotiales</taxon>
        <taxon>Ploettnerulaceae</taxon>
        <taxon>Cadophora</taxon>
    </lineage>
</organism>
<dbReference type="Pfam" id="PF08214">
    <property type="entry name" value="HAT_KAT11"/>
    <property type="match status" value="1"/>
</dbReference>
<dbReference type="AlphaFoldDB" id="A0A8H7WA57"/>
<comment type="caution">
    <text evidence="11">The sequence shown here is derived from an EMBL/GenBank/DDBJ whole genome shotgun (WGS) entry which is preliminary data.</text>
</comment>
<comment type="subcellular location">
    <subcellularLocation>
        <location evidence="1">Nucleus</location>
    </subcellularLocation>
</comment>
<keyword evidence="5" id="KW-0007">Acetylation</keyword>
<evidence type="ECO:0000256" key="4">
    <source>
        <dbReference type="ARBA" id="ARBA00022763"/>
    </source>
</evidence>
<dbReference type="InterPro" id="IPR013178">
    <property type="entry name" value="Histone_AcTrfase_Rtt109/CBP"/>
</dbReference>
<evidence type="ECO:0000256" key="8">
    <source>
        <dbReference type="ARBA" id="ARBA00023242"/>
    </source>
</evidence>
<dbReference type="OrthoDB" id="3361892at2759"/>
<evidence type="ECO:0000256" key="2">
    <source>
        <dbReference type="ARBA" id="ARBA00013184"/>
    </source>
</evidence>
<evidence type="ECO:0000256" key="6">
    <source>
        <dbReference type="ARBA" id="ARBA00023015"/>
    </source>
</evidence>
<keyword evidence="12" id="KW-1185">Reference proteome</keyword>
<evidence type="ECO:0000256" key="1">
    <source>
        <dbReference type="ARBA" id="ARBA00004123"/>
    </source>
</evidence>
<dbReference type="EC" id="2.3.1.48" evidence="2"/>
<comment type="catalytic activity">
    <reaction evidence="9">
        <text>L-lysyl-[histone] + acetyl-CoA = N(6)-acetyl-L-lysyl-[histone] + CoA + H(+)</text>
        <dbReference type="Rhea" id="RHEA:21992"/>
        <dbReference type="Rhea" id="RHEA-COMP:9845"/>
        <dbReference type="Rhea" id="RHEA-COMP:11338"/>
        <dbReference type="ChEBI" id="CHEBI:15378"/>
        <dbReference type="ChEBI" id="CHEBI:29969"/>
        <dbReference type="ChEBI" id="CHEBI:57287"/>
        <dbReference type="ChEBI" id="CHEBI:57288"/>
        <dbReference type="ChEBI" id="CHEBI:61930"/>
        <dbReference type="EC" id="2.3.1.48"/>
    </reaction>
    <physiologicalReaction direction="left-to-right" evidence="9">
        <dbReference type="Rhea" id="RHEA:21993"/>
    </physiologicalReaction>
</comment>
<keyword evidence="7" id="KW-0804">Transcription</keyword>
<reference evidence="11" key="1">
    <citation type="submission" date="2021-02" db="EMBL/GenBank/DDBJ databases">
        <title>Genome sequence Cadophora malorum strain M34.</title>
        <authorList>
            <person name="Stefanovic E."/>
            <person name="Vu D."/>
            <person name="Scully C."/>
            <person name="Dijksterhuis J."/>
            <person name="Roader J."/>
            <person name="Houbraken J."/>
        </authorList>
    </citation>
    <scope>NUCLEOTIDE SEQUENCE</scope>
    <source>
        <strain evidence="11">M34</strain>
    </source>
</reference>
<evidence type="ECO:0000313" key="11">
    <source>
        <dbReference type="EMBL" id="KAG4421722.1"/>
    </source>
</evidence>
<dbReference type="PROSITE" id="PS51728">
    <property type="entry name" value="RTT109_HAT"/>
    <property type="match status" value="1"/>
</dbReference>
<name>A0A8H7WA57_9HELO</name>
<dbReference type="Proteomes" id="UP000664132">
    <property type="component" value="Unassembled WGS sequence"/>
</dbReference>
<gene>
    <name evidence="11" type="ORF">IFR04_005098</name>
</gene>
<dbReference type="GO" id="GO:0032931">
    <property type="term" value="F:histone H3K56 acetyltransferase activity"/>
    <property type="evidence" value="ECO:0007669"/>
    <property type="project" value="TreeGrafter"/>
</dbReference>
<evidence type="ECO:0000256" key="9">
    <source>
        <dbReference type="ARBA" id="ARBA00048940"/>
    </source>
</evidence>
<keyword evidence="8" id="KW-0539">Nucleus</keyword>
<evidence type="ECO:0000313" key="12">
    <source>
        <dbReference type="Proteomes" id="UP000664132"/>
    </source>
</evidence>
<accession>A0A8H7WA57</accession>
<dbReference type="GO" id="GO:0006974">
    <property type="term" value="P:DNA damage response"/>
    <property type="evidence" value="ECO:0007669"/>
    <property type="project" value="UniProtKB-KW"/>
</dbReference>
<protein>
    <recommendedName>
        <fullName evidence="2">histone acetyltransferase</fullName>
        <ecNumber evidence="2">2.3.1.48</ecNumber>
    </recommendedName>
</protein>
<feature type="region of interest" description="Disordered" evidence="10">
    <location>
        <begin position="498"/>
        <end position="527"/>
    </location>
</feature>